<dbReference type="Proteomes" id="UP000078272">
    <property type="component" value="Unassembled WGS sequence"/>
</dbReference>
<evidence type="ECO:0000256" key="1">
    <source>
        <dbReference type="SAM" id="MobiDB-lite"/>
    </source>
</evidence>
<keyword evidence="2" id="KW-1133">Transmembrane helix</keyword>
<feature type="domain" description="HTH cro/C1-type" evidence="3">
    <location>
        <begin position="13"/>
        <end position="67"/>
    </location>
</feature>
<evidence type="ECO:0000259" key="3">
    <source>
        <dbReference type="PROSITE" id="PS50943"/>
    </source>
</evidence>
<keyword evidence="2" id="KW-0472">Membrane</keyword>
<dbReference type="STRING" id="401562.NS365_12435"/>
<accession>A0A175RBY9</accession>
<protein>
    <recommendedName>
        <fullName evidence="3">HTH cro/C1-type domain-containing protein</fullName>
    </recommendedName>
</protein>
<dbReference type="PATRIC" id="fig|401562.3.peg.393"/>
<dbReference type="AlphaFoldDB" id="A0A175RBY9"/>
<dbReference type="InterPro" id="IPR010982">
    <property type="entry name" value="Lambda_DNA-bd_dom_sf"/>
</dbReference>
<dbReference type="RefSeq" id="WP_058634164.1">
    <property type="nucleotide sequence ID" value="NZ_LDPZ01000012.1"/>
</dbReference>
<organism evidence="4 5">
    <name type="scientific">Aureimonas ureilytica</name>
    <dbReference type="NCBI Taxonomy" id="401562"/>
    <lineage>
        <taxon>Bacteria</taxon>
        <taxon>Pseudomonadati</taxon>
        <taxon>Pseudomonadota</taxon>
        <taxon>Alphaproteobacteria</taxon>
        <taxon>Hyphomicrobiales</taxon>
        <taxon>Aurantimonadaceae</taxon>
        <taxon>Aureimonas</taxon>
    </lineage>
</organism>
<sequence>MREEIDRNIGRRIRELRTARRQPVNHVAAYLGVTPQQILKYETGQNRASASTIYLLAILFGTTVEAFFSSWTMVSNDNTQYGGPTYPANPREIVNPSTQHQPLPQ</sequence>
<dbReference type="SMART" id="SM00530">
    <property type="entry name" value="HTH_XRE"/>
    <property type="match status" value="1"/>
</dbReference>
<reference evidence="4 5" key="1">
    <citation type="journal article" date="2016" name="Front. Microbiol.">
        <title>Genomic Resource of Rice Seed Associated Bacteria.</title>
        <authorList>
            <person name="Midha S."/>
            <person name="Bansal K."/>
            <person name="Sharma S."/>
            <person name="Kumar N."/>
            <person name="Patil P.P."/>
            <person name="Chaudhry V."/>
            <person name="Patil P.B."/>
        </authorList>
    </citation>
    <scope>NUCLEOTIDE SEQUENCE [LARGE SCALE GENOMIC DNA]</scope>
    <source>
        <strain evidence="4 5">NS226</strain>
    </source>
</reference>
<evidence type="ECO:0000256" key="2">
    <source>
        <dbReference type="SAM" id="Phobius"/>
    </source>
</evidence>
<evidence type="ECO:0000313" key="5">
    <source>
        <dbReference type="Proteomes" id="UP000078272"/>
    </source>
</evidence>
<comment type="caution">
    <text evidence="4">The sequence shown here is derived from an EMBL/GenBank/DDBJ whole genome shotgun (WGS) entry which is preliminary data.</text>
</comment>
<dbReference type="OrthoDB" id="9797172at2"/>
<evidence type="ECO:0000313" key="4">
    <source>
        <dbReference type="EMBL" id="KTQ96996.1"/>
    </source>
</evidence>
<dbReference type="CDD" id="cd00093">
    <property type="entry name" value="HTH_XRE"/>
    <property type="match status" value="1"/>
</dbReference>
<dbReference type="InterPro" id="IPR001387">
    <property type="entry name" value="Cro/C1-type_HTH"/>
</dbReference>
<name>A0A175RBY9_9HYPH</name>
<dbReference type="GO" id="GO:0003677">
    <property type="term" value="F:DNA binding"/>
    <property type="evidence" value="ECO:0007669"/>
    <property type="project" value="InterPro"/>
</dbReference>
<dbReference type="EMBL" id="LDPZ01000012">
    <property type="protein sequence ID" value="KTQ96996.1"/>
    <property type="molecule type" value="Genomic_DNA"/>
</dbReference>
<dbReference type="SUPFAM" id="SSF47413">
    <property type="entry name" value="lambda repressor-like DNA-binding domains"/>
    <property type="match status" value="1"/>
</dbReference>
<proteinExistence type="predicted"/>
<gene>
    <name evidence="4" type="ORF">NS226_05635</name>
</gene>
<dbReference type="Gene3D" id="1.10.260.40">
    <property type="entry name" value="lambda repressor-like DNA-binding domains"/>
    <property type="match status" value="1"/>
</dbReference>
<feature type="region of interest" description="Disordered" evidence="1">
    <location>
        <begin position="82"/>
        <end position="105"/>
    </location>
</feature>
<dbReference type="PROSITE" id="PS50943">
    <property type="entry name" value="HTH_CROC1"/>
    <property type="match status" value="1"/>
</dbReference>
<feature type="compositionally biased region" description="Polar residues" evidence="1">
    <location>
        <begin position="95"/>
        <end position="105"/>
    </location>
</feature>
<dbReference type="Pfam" id="PF01381">
    <property type="entry name" value="HTH_3"/>
    <property type="match status" value="1"/>
</dbReference>
<keyword evidence="2" id="KW-0812">Transmembrane</keyword>
<feature type="transmembrane region" description="Helical" evidence="2">
    <location>
        <begin position="53"/>
        <end position="74"/>
    </location>
</feature>